<protein>
    <submittedName>
        <fullName evidence="1">Uncharacterized protein</fullName>
    </submittedName>
</protein>
<accession>A0A1D6PDA7</accession>
<proteinExistence type="predicted"/>
<dbReference type="ExpressionAtlas" id="A0A1D6PDA7">
    <property type="expression patterns" value="baseline and differential"/>
</dbReference>
<gene>
    <name evidence="1" type="ORF">ZEAMMB73_Zm00001d047767</name>
</gene>
<dbReference type="EMBL" id="CM000785">
    <property type="protein sequence ID" value="AQL07558.1"/>
    <property type="molecule type" value="Genomic_DNA"/>
</dbReference>
<name>A0A1D6PDA7_MAIZE</name>
<sequence length="99" mass="11246">MRRAHLSLMLSLMNGRCVRVISRAENTPALRKASSMQHSYAQTALPLLVRLIPNTYSFLFAETFFSMNSLDLPLLFHSLSLFSFGMSSLDSWITPLQHL</sequence>
<dbReference type="AlphaFoldDB" id="A0A1D6PDA7"/>
<evidence type="ECO:0000313" key="1">
    <source>
        <dbReference type="EMBL" id="AQL07558.1"/>
    </source>
</evidence>
<reference evidence="1" key="1">
    <citation type="submission" date="2015-12" db="EMBL/GenBank/DDBJ databases">
        <title>Update maize B73 reference genome by single molecule sequencing technologies.</title>
        <authorList>
            <consortium name="Maize Genome Sequencing Project"/>
            <person name="Ware D."/>
        </authorList>
    </citation>
    <scope>NUCLEOTIDE SEQUENCE</scope>
    <source>
        <tissue evidence="1">Seedling</tissue>
    </source>
</reference>
<organism evidence="1">
    <name type="scientific">Zea mays</name>
    <name type="common">Maize</name>
    <dbReference type="NCBI Taxonomy" id="4577"/>
    <lineage>
        <taxon>Eukaryota</taxon>
        <taxon>Viridiplantae</taxon>
        <taxon>Streptophyta</taxon>
        <taxon>Embryophyta</taxon>
        <taxon>Tracheophyta</taxon>
        <taxon>Spermatophyta</taxon>
        <taxon>Magnoliopsida</taxon>
        <taxon>Liliopsida</taxon>
        <taxon>Poales</taxon>
        <taxon>Poaceae</taxon>
        <taxon>PACMAD clade</taxon>
        <taxon>Panicoideae</taxon>
        <taxon>Andropogonodae</taxon>
        <taxon>Andropogoneae</taxon>
        <taxon>Tripsacinae</taxon>
        <taxon>Zea</taxon>
    </lineage>
</organism>